<proteinExistence type="predicted"/>
<dbReference type="Proteomes" id="UP001251528">
    <property type="component" value="Unassembled WGS sequence"/>
</dbReference>
<dbReference type="CDD" id="cd07383">
    <property type="entry name" value="MPP_Dcr2"/>
    <property type="match status" value="1"/>
</dbReference>
<dbReference type="Pfam" id="PF00149">
    <property type="entry name" value="Metallophos"/>
    <property type="match status" value="1"/>
</dbReference>
<evidence type="ECO:0000259" key="3">
    <source>
        <dbReference type="Pfam" id="PF00149"/>
    </source>
</evidence>
<keyword evidence="2" id="KW-0812">Transmembrane</keyword>
<keyword evidence="2" id="KW-0472">Membrane</keyword>
<reference evidence="4" key="1">
    <citation type="submission" date="2023-06" db="EMBL/GenBank/DDBJ databases">
        <title>Conoideocrella luteorostrata (Hypocreales: Clavicipitaceae), a potential biocontrol fungus for elongate hemlock scale in United States Christmas tree production areas.</title>
        <authorList>
            <person name="Barrett H."/>
            <person name="Lovett B."/>
            <person name="Macias A.M."/>
            <person name="Stajich J.E."/>
            <person name="Kasson M.T."/>
        </authorList>
    </citation>
    <scope>NUCLEOTIDE SEQUENCE</scope>
    <source>
        <strain evidence="4">ARSEF 14590</strain>
    </source>
</reference>
<dbReference type="PANTHER" id="PTHR32440">
    <property type="entry name" value="PHOSPHATASE DCR2-RELATED-RELATED"/>
    <property type="match status" value="1"/>
</dbReference>
<organism evidence="4 5">
    <name type="scientific">Conoideocrella luteorostrata</name>
    <dbReference type="NCBI Taxonomy" id="1105319"/>
    <lineage>
        <taxon>Eukaryota</taxon>
        <taxon>Fungi</taxon>
        <taxon>Dikarya</taxon>
        <taxon>Ascomycota</taxon>
        <taxon>Pezizomycotina</taxon>
        <taxon>Sordariomycetes</taxon>
        <taxon>Hypocreomycetidae</taxon>
        <taxon>Hypocreales</taxon>
        <taxon>Clavicipitaceae</taxon>
        <taxon>Conoideocrella</taxon>
    </lineage>
</organism>
<comment type="caution">
    <text evidence="4">The sequence shown here is derived from an EMBL/GenBank/DDBJ whole genome shotgun (WGS) entry which is preliminary data.</text>
</comment>
<evidence type="ECO:0000313" key="5">
    <source>
        <dbReference type="Proteomes" id="UP001251528"/>
    </source>
</evidence>
<feature type="region of interest" description="Disordered" evidence="1">
    <location>
        <begin position="582"/>
        <end position="618"/>
    </location>
</feature>
<feature type="compositionally biased region" description="Pro residues" evidence="1">
    <location>
        <begin position="588"/>
        <end position="618"/>
    </location>
</feature>
<dbReference type="EMBL" id="JASWJB010000056">
    <property type="protein sequence ID" value="KAK2603807.1"/>
    <property type="molecule type" value="Genomic_DNA"/>
</dbReference>
<keyword evidence="2" id="KW-1133">Transmembrane helix</keyword>
<sequence length="618" mass="68552">MMTRRIVRTLTQLGAALMFTILIIFFLDRNYRVLPNAIHGYMPTHHPGLVITDVTIVTCSSLKLFSSCELDSTVWHRVDKELFLGRAWTSTAYLYINRKHEEDLTSDDKVVMDISVGRLNPAEAQEGKAPKSDEQWESRPGGLWIKRSGNRKSSDSDEAVTDLDVLFGDDAVEARDGWAITGTQLLMNTGGPLLSIHLTVRRGAPKERKKPKPRIADNGRFKIMQIGDLHLSNGVGECRDPVPGGYAGGKCEADPRTLEFVTKMLDEEKPDFVVLSGDQVNGDTAPDAPTVRFLFARQTNTHAVSTELTTILKAIFKIVSLLSARKIPYAGIFGNHDDESTMSRARQMALYETLPYSLSRAGPADIDGVGNYYVEILARGGSDHSALTMYLLDTHSYSPNERKYPGYDWLKQNQIDWFKKTASGLKNAHSQYSHHHMDIAFVHIPLTEYANPYLPRLGEWKEGVTAPVYNSGFRDALVEHGVVMVSAGHDHCNDYCLLSLQNVTQAGTPKEHAPDQQPPPQVQKPALWMCYAGGVGFGGYAGYGGYVRRLRIFEVDTNEARILTWKRVEHGKTGDRIDQQIIVDGGRPVPPPPPPPAPSDQAAKPPPPPPPPVQDVHE</sequence>
<feature type="region of interest" description="Disordered" evidence="1">
    <location>
        <begin position="121"/>
        <end position="156"/>
    </location>
</feature>
<evidence type="ECO:0000256" key="1">
    <source>
        <dbReference type="SAM" id="MobiDB-lite"/>
    </source>
</evidence>
<feature type="compositionally biased region" description="Basic and acidic residues" evidence="1">
    <location>
        <begin position="125"/>
        <end position="137"/>
    </location>
</feature>
<dbReference type="FunFam" id="3.60.21.10:FF:000054">
    <property type="entry name" value="DCR2p Phosphoesterase"/>
    <property type="match status" value="1"/>
</dbReference>
<gene>
    <name evidence="4" type="primary">DCR2_1</name>
    <name evidence="4" type="ORF">QQS21_004009</name>
</gene>
<protein>
    <submittedName>
        <fullName evidence="4">Phosphatase dcr2</fullName>
    </submittedName>
</protein>
<dbReference type="InterPro" id="IPR004843">
    <property type="entry name" value="Calcineurin-like_PHP"/>
</dbReference>
<keyword evidence="5" id="KW-1185">Reference proteome</keyword>
<feature type="transmembrane region" description="Helical" evidence="2">
    <location>
        <begin position="7"/>
        <end position="27"/>
    </location>
</feature>
<accession>A0AAJ0G053</accession>
<dbReference type="AlphaFoldDB" id="A0AAJ0G053"/>
<dbReference type="InterPro" id="IPR029052">
    <property type="entry name" value="Metallo-depent_PP-like"/>
</dbReference>
<dbReference type="GO" id="GO:0004721">
    <property type="term" value="F:phosphoprotein phosphatase activity"/>
    <property type="evidence" value="ECO:0007669"/>
    <property type="project" value="TreeGrafter"/>
</dbReference>
<feature type="domain" description="Calcineurin-like phosphoesterase" evidence="3">
    <location>
        <begin position="221"/>
        <end position="492"/>
    </location>
</feature>
<dbReference type="Gene3D" id="3.60.21.10">
    <property type="match status" value="1"/>
</dbReference>
<dbReference type="PANTHER" id="PTHR32440:SF0">
    <property type="entry name" value="PHOSPHATASE DCR2-RELATED"/>
    <property type="match status" value="1"/>
</dbReference>
<dbReference type="GO" id="GO:0005737">
    <property type="term" value="C:cytoplasm"/>
    <property type="evidence" value="ECO:0007669"/>
    <property type="project" value="TreeGrafter"/>
</dbReference>
<dbReference type="SUPFAM" id="SSF56300">
    <property type="entry name" value="Metallo-dependent phosphatases"/>
    <property type="match status" value="1"/>
</dbReference>
<evidence type="ECO:0000313" key="4">
    <source>
        <dbReference type="EMBL" id="KAK2603807.1"/>
    </source>
</evidence>
<name>A0AAJ0G053_9HYPO</name>
<evidence type="ECO:0000256" key="2">
    <source>
        <dbReference type="SAM" id="Phobius"/>
    </source>
</evidence>